<name>A0A5J4NX44_9TREM</name>
<dbReference type="EMBL" id="QNGE01000510">
    <property type="protein sequence ID" value="KAA3680185.1"/>
    <property type="molecule type" value="Genomic_DNA"/>
</dbReference>
<feature type="transmembrane region" description="Helical" evidence="1">
    <location>
        <begin position="7"/>
        <end position="26"/>
    </location>
</feature>
<sequence length="306" mass="35373">MRLGLKVYLRFLFLLGLLGWITFKLIEKSTPLFTRISLERLADEQDRLIKLLLYQHTSVMGTRLTMNCTVNSELAKILRRLSTFYKVQDSKIELLRSSTFGLVLSTNRLIADDSGPAVFSWQLQLLFCLQAGTIPLVVGEGPFPYPKAISADTWEQAIIRINLRHTEQLIRQINAISLAQLARLRYNGELIFQRHFRDDGTHLSTLLLEVSRRYGFTQPVAPSWSTMLVKELHSHNVTYPMFSQNERQDLDCQLNGERRVCSVDLLPRQIAMGSSDLLKMNPFWTYPSTPWDTIVDEVNKNRKWLQ</sequence>
<dbReference type="Proteomes" id="UP000324629">
    <property type="component" value="Unassembled WGS sequence"/>
</dbReference>
<keyword evidence="1" id="KW-0812">Transmembrane</keyword>
<gene>
    <name evidence="2" type="ORF">DEA37_0008197</name>
</gene>
<dbReference type="AlphaFoldDB" id="A0A5J4NX44"/>
<keyword evidence="1" id="KW-0472">Membrane</keyword>
<proteinExistence type="predicted"/>
<protein>
    <submittedName>
        <fullName evidence="2">Uncharacterized protein</fullName>
    </submittedName>
</protein>
<keyword evidence="3" id="KW-1185">Reference proteome</keyword>
<organism evidence="2 3">
    <name type="scientific">Paragonimus westermani</name>
    <dbReference type="NCBI Taxonomy" id="34504"/>
    <lineage>
        <taxon>Eukaryota</taxon>
        <taxon>Metazoa</taxon>
        <taxon>Spiralia</taxon>
        <taxon>Lophotrochozoa</taxon>
        <taxon>Platyhelminthes</taxon>
        <taxon>Trematoda</taxon>
        <taxon>Digenea</taxon>
        <taxon>Plagiorchiida</taxon>
        <taxon>Troglotremata</taxon>
        <taxon>Troglotrematidae</taxon>
        <taxon>Paragonimus</taxon>
    </lineage>
</organism>
<accession>A0A5J4NX44</accession>
<evidence type="ECO:0000313" key="2">
    <source>
        <dbReference type="EMBL" id="KAA3680185.1"/>
    </source>
</evidence>
<reference evidence="2 3" key="1">
    <citation type="journal article" date="2019" name="Gigascience">
        <title>Whole-genome sequence of the oriental lung fluke Paragonimus westermani.</title>
        <authorList>
            <person name="Oey H."/>
            <person name="Zakrzewski M."/>
            <person name="Narain K."/>
            <person name="Devi K.R."/>
            <person name="Agatsuma T."/>
            <person name="Nawaratna S."/>
            <person name="Gobert G.N."/>
            <person name="Jones M.K."/>
            <person name="Ragan M.A."/>
            <person name="McManus D.P."/>
            <person name="Krause L."/>
        </authorList>
    </citation>
    <scope>NUCLEOTIDE SEQUENCE [LARGE SCALE GENOMIC DNA]</scope>
    <source>
        <strain evidence="2 3">IND2009</strain>
    </source>
</reference>
<evidence type="ECO:0000256" key="1">
    <source>
        <dbReference type="SAM" id="Phobius"/>
    </source>
</evidence>
<comment type="caution">
    <text evidence="2">The sequence shown here is derived from an EMBL/GenBank/DDBJ whole genome shotgun (WGS) entry which is preliminary data.</text>
</comment>
<keyword evidence="1" id="KW-1133">Transmembrane helix</keyword>
<evidence type="ECO:0000313" key="3">
    <source>
        <dbReference type="Proteomes" id="UP000324629"/>
    </source>
</evidence>